<feature type="compositionally biased region" description="Basic and acidic residues" evidence="1">
    <location>
        <begin position="14"/>
        <end position="52"/>
    </location>
</feature>
<proteinExistence type="predicted"/>
<accession>A0A382EI91</accession>
<evidence type="ECO:0000256" key="1">
    <source>
        <dbReference type="SAM" id="MobiDB-lite"/>
    </source>
</evidence>
<sequence>MKYHQTPHKKTKDKKSYITKIREEEQKKRDRLKKTNDKKNEDDSEKVDDNSQ</sequence>
<name>A0A382EI91_9ZZZZ</name>
<evidence type="ECO:0000313" key="2">
    <source>
        <dbReference type="EMBL" id="SVB49784.1"/>
    </source>
</evidence>
<protein>
    <submittedName>
        <fullName evidence="2">Uncharacterized protein</fullName>
    </submittedName>
</protein>
<feature type="compositionally biased region" description="Basic residues" evidence="1">
    <location>
        <begin position="1"/>
        <end position="13"/>
    </location>
</feature>
<dbReference type="EMBL" id="UINC01044389">
    <property type="protein sequence ID" value="SVB49784.1"/>
    <property type="molecule type" value="Genomic_DNA"/>
</dbReference>
<gene>
    <name evidence="2" type="ORF">METZ01_LOCUS202638</name>
</gene>
<dbReference type="AlphaFoldDB" id="A0A382EI91"/>
<reference evidence="2" key="1">
    <citation type="submission" date="2018-05" db="EMBL/GenBank/DDBJ databases">
        <authorList>
            <person name="Lanie J.A."/>
            <person name="Ng W.-L."/>
            <person name="Kazmierczak K.M."/>
            <person name="Andrzejewski T.M."/>
            <person name="Davidsen T.M."/>
            <person name="Wayne K.J."/>
            <person name="Tettelin H."/>
            <person name="Glass J.I."/>
            <person name="Rusch D."/>
            <person name="Podicherti R."/>
            <person name="Tsui H.-C.T."/>
            <person name="Winkler M.E."/>
        </authorList>
    </citation>
    <scope>NUCLEOTIDE SEQUENCE</scope>
</reference>
<feature type="region of interest" description="Disordered" evidence="1">
    <location>
        <begin position="1"/>
        <end position="52"/>
    </location>
</feature>
<organism evidence="2">
    <name type="scientific">marine metagenome</name>
    <dbReference type="NCBI Taxonomy" id="408172"/>
    <lineage>
        <taxon>unclassified sequences</taxon>
        <taxon>metagenomes</taxon>
        <taxon>ecological metagenomes</taxon>
    </lineage>
</organism>